<dbReference type="VEuPathDB" id="VectorBase:CQUJHB006884"/>
<keyword evidence="2" id="KW-0472">Membrane</keyword>
<keyword evidence="2" id="KW-0812">Transmembrane</keyword>
<gene>
    <name evidence="4" type="primary">6042726</name>
    <name evidence="3" type="ORF">CpipJ_CPIJ009945</name>
</gene>
<reference evidence="3" key="1">
    <citation type="submission" date="2007-03" db="EMBL/GenBank/DDBJ databases">
        <title>Annotation of Culex pipiens quinquefasciatus.</title>
        <authorList>
            <consortium name="The Broad Institute Genome Sequencing Platform"/>
            <person name="Atkinson P.W."/>
            <person name="Hemingway J."/>
            <person name="Christensen B.M."/>
            <person name="Higgs S."/>
            <person name="Kodira C."/>
            <person name="Hannick L."/>
            <person name="Megy K."/>
            <person name="O'Leary S."/>
            <person name="Pearson M."/>
            <person name="Haas B.J."/>
            <person name="Mauceli E."/>
            <person name="Wortman J.R."/>
            <person name="Lee N.H."/>
            <person name="Guigo R."/>
            <person name="Stanke M."/>
            <person name="Alvarado L."/>
            <person name="Amedeo P."/>
            <person name="Antoine C.H."/>
            <person name="Arensburger P."/>
            <person name="Bidwell S.L."/>
            <person name="Crawford M."/>
            <person name="Camaro F."/>
            <person name="Devon K."/>
            <person name="Engels R."/>
            <person name="Hammond M."/>
            <person name="Howarth C."/>
            <person name="Koehrsen M."/>
            <person name="Lawson D."/>
            <person name="Montgomery P."/>
            <person name="Nene V."/>
            <person name="Nusbaum C."/>
            <person name="Puiu D."/>
            <person name="Romero-Severson J."/>
            <person name="Severson D.W."/>
            <person name="Shumway M."/>
            <person name="Sisk P."/>
            <person name="Stolte C."/>
            <person name="Zeng Q."/>
            <person name="Eisenstadt E."/>
            <person name="Fraser-Liggett C."/>
            <person name="Strausberg R."/>
            <person name="Galagan J."/>
            <person name="Birren B."/>
            <person name="Collins F.H."/>
        </authorList>
    </citation>
    <scope>NUCLEOTIDE SEQUENCE [LARGE SCALE GENOMIC DNA]</scope>
    <source>
        <strain evidence="3">JHB</strain>
    </source>
</reference>
<dbReference type="EnsemblMetazoa" id="CPIJ009945-RA">
    <property type="protein sequence ID" value="CPIJ009945-PA"/>
    <property type="gene ID" value="CPIJ009945"/>
</dbReference>
<feature type="transmembrane region" description="Helical" evidence="2">
    <location>
        <begin position="431"/>
        <end position="449"/>
    </location>
</feature>
<dbReference type="OMA" id="LFFCCQG"/>
<feature type="transmembrane region" description="Helical" evidence="2">
    <location>
        <begin position="520"/>
        <end position="544"/>
    </location>
</feature>
<evidence type="ECO:0000313" key="3">
    <source>
        <dbReference type="EMBL" id="EDS34103.1"/>
    </source>
</evidence>
<dbReference type="VEuPathDB" id="VectorBase:CPIJ009945"/>
<feature type="transmembrane region" description="Helical" evidence="2">
    <location>
        <begin position="12"/>
        <end position="32"/>
    </location>
</feature>
<feature type="transmembrane region" description="Helical" evidence="2">
    <location>
        <begin position="70"/>
        <end position="89"/>
    </location>
</feature>
<feature type="transmembrane region" description="Helical" evidence="2">
    <location>
        <begin position="161"/>
        <end position="184"/>
    </location>
</feature>
<protein>
    <submittedName>
        <fullName evidence="3 4">Uncharacterized protein</fullName>
    </submittedName>
</protein>
<dbReference type="KEGG" id="cqu:CpipJ_CPIJ009945"/>
<dbReference type="EMBL" id="DS232077">
    <property type="protein sequence ID" value="EDS34103.1"/>
    <property type="molecule type" value="Genomic_DNA"/>
</dbReference>
<feature type="region of interest" description="Disordered" evidence="1">
    <location>
        <begin position="293"/>
        <end position="316"/>
    </location>
</feature>
<evidence type="ECO:0000256" key="2">
    <source>
        <dbReference type="SAM" id="Phobius"/>
    </source>
</evidence>
<feature type="transmembrane region" description="Helical" evidence="2">
    <location>
        <begin position="492"/>
        <end position="514"/>
    </location>
</feature>
<dbReference type="OrthoDB" id="7879471at2759"/>
<evidence type="ECO:0000256" key="1">
    <source>
        <dbReference type="SAM" id="MobiDB-lite"/>
    </source>
</evidence>
<feature type="transmembrane region" description="Helical" evidence="2">
    <location>
        <begin position="134"/>
        <end position="155"/>
    </location>
</feature>
<dbReference type="InterPro" id="IPR036259">
    <property type="entry name" value="MFS_trans_sf"/>
</dbReference>
<dbReference type="AlphaFoldDB" id="B0WSX5"/>
<organism>
    <name type="scientific">Culex quinquefasciatus</name>
    <name type="common">Southern house mosquito</name>
    <name type="synonym">Culex pungens</name>
    <dbReference type="NCBI Taxonomy" id="7176"/>
    <lineage>
        <taxon>Eukaryota</taxon>
        <taxon>Metazoa</taxon>
        <taxon>Ecdysozoa</taxon>
        <taxon>Arthropoda</taxon>
        <taxon>Hexapoda</taxon>
        <taxon>Insecta</taxon>
        <taxon>Pterygota</taxon>
        <taxon>Neoptera</taxon>
        <taxon>Endopterygota</taxon>
        <taxon>Diptera</taxon>
        <taxon>Nematocera</taxon>
        <taxon>Culicoidea</taxon>
        <taxon>Culicidae</taxon>
        <taxon>Culicinae</taxon>
        <taxon>Culicini</taxon>
        <taxon>Culex</taxon>
        <taxon>Culex</taxon>
    </lineage>
</organism>
<feature type="transmembrane region" description="Helical" evidence="2">
    <location>
        <begin position="95"/>
        <end position="114"/>
    </location>
</feature>
<dbReference type="HOGENOM" id="CLU_442942_0_0_1"/>
<dbReference type="Proteomes" id="UP000002320">
    <property type="component" value="Unassembled WGS sequence"/>
</dbReference>
<evidence type="ECO:0000313" key="4">
    <source>
        <dbReference type="EnsemblMetazoa" id="CPIJ009945-PA"/>
    </source>
</evidence>
<evidence type="ECO:0000313" key="5">
    <source>
        <dbReference type="Proteomes" id="UP000002320"/>
    </source>
</evidence>
<feature type="transmembrane region" description="Helical" evidence="2">
    <location>
        <begin position="398"/>
        <end position="419"/>
    </location>
</feature>
<reference evidence="4" key="2">
    <citation type="submission" date="2021-02" db="UniProtKB">
        <authorList>
            <consortium name="EnsemblMetazoa"/>
        </authorList>
    </citation>
    <scope>IDENTIFICATION</scope>
    <source>
        <strain evidence="4">JHB</strain>
    </source>
</reference>
<sequence>MIAPLAYGGSHHVRLCFQITIFSPLYFFNVILIGRPDLQLICPSVLLFGFNQIHRALFVRHNLNNTRSMLTGGCILSAAITTSGLVSMLTNDRGTVLTVVLLYSLVGGYGYHLVFSKMWKILAKIFNAKKEMFVIKFLHSFGQSVTPLLLLALFHCPWTDYIYGALLVLFGGLLLNLIPVTILIENEKNFLKLDQDSCIKHTAKGKESFYADVAKSYCAVAVVESEQSNSPAMPEPAMSWKNPAKCSRDEYVPVTFGCEDDFDDDGIDRDGKYFNADGVEILEMIVEEDEENMAEYEAEDTAGEQQPPGSKTGSGGKDHWFILNRLCTGLGKYYHSIRMRQNFNGRLLKSLRFALRDLKFYSCLLLKSTDLCVFLLFLTLLPRFMQFHYQFRGNPRRMVLLAVVIISASWAMCAMLLLWCDLKFRKQQDKLLIFSILFKVFGYFCVYSTRSSFWTVSGCVLIGVGHSIACSYQEFVIKRKFTASQWSLVKGALCLVGGLLVVVIASLINVAYVYCKIDNVLLVVLLLYCFSGSVWLACNFRIIFR</sequence>
<proteinExistence type="predicted"/>
<dbReference type="STRING" id="7176.B0WSX5"/>
<feature type="transmembrane region" description="Helical" evidence="2">
    <location>
        <begin position="455"/>
        <end position="472"/>
    </location>
</feature>
<feature type="transmembrane region" description="Helical" evidence="2">
    <location>
        <begin position="358"/>
        <end position="378"/>
    </location>
</feature>
<dbReference type="eggNOG" id="ENOG502TCZP">
    <property type="taxonomic scope" value="Eukaryota"/>
</dbReference>
<accession>B0WSX5</accession>
<name>B0WSX5_CULQU</name>
<dbReference type="InParanoid" id="B0WSX5"/>
<keyword evidence="5" id="KW-1185">Reference proteome</keyword>
<keyword evidence="2" id="KW-1133">Transmembrane helix</keyword>
<feature type="compositionally biased region" description="Acidic residues" evidence="1">
    <location>
        <begin position="293"/>
        <end position="302"/>
    </location>
</feature>
<dbReference type="SUPFAM" id="SSF103473">
    <property type="entry name" value="MFS general substrate transporter"/>
    <property type="match status" value="1"/>
</dbReference>